<keyword evidence="2 5" id="KW-0812">Transmembrane</keyword>
<keyword evidence="5" id="KW-0813">Transport</keyword>
<dbReference type="HAMAP" id="MF_00445">
    <property type="entry name" value="NDH1_NuoN_1"/>
    <property type="match status" value="1"/>
</dbReference>
<evidence type="ECO:0000256" key="4">
    <source>
        <dbReference type="ARBA" id="ARBA00023136"/>
    </source>
</evidence>
<proteinExistence type="inferred from homology"/>
<comment type="subcellular location">
    <subcellularLocation>
        <location evidence="1 5">Cell membrane</location>
        <topology evidence="1 5">Multi-pass membrane protein</topology>
    </subcellularLocation>
    <subcellularLocation>
        <location evidence="6">Membrane</location>
        <topology evidence="6">Multi-pass membrane protein</topology>
    </subcellularLocation>
</comment>
<feature type="transmembrane region" description="Helical" evidence="5">
    <location>
        <begin position="12"/>
        <end position="30"/>
    </location>
</feature>
<feature type="transmembrane region" description="Helical" evidence="5">
    <location>
        <begin position="209"/>
        <end position="230"/>
    </location>
</feature>
<feature type="domain" description="NADH:quinone oxidoreductase/Mrp antiporter transmembrane" evidence="7">
    <location>
        <begin position="131"/>
        <end position="434"/>
    </location>
</feature>
<evidence type="ECO:0000313" key="8">
    <source>
        <dbReference type="EMBL" id="TCZ76804.1"/>
    </source>
</evidence>
<feature type="transmembrane region" description="Helical" evidence="5">
    <location>
        <begin position="135"/>
        <end position="154"/>
    </location>
</feature>
<evidence type="ECO:0000256" key="3">
    <source>
        <dbReference type="ARBA" id="ARBA00022989"/>
    </source>
</evidence>
<evidence type="ECO:0000259" key="7">
    <source>
        <dbReference type="Pfam" id="PF00361"/>
    </source>
</evidence>
<evidence type="ECO:0000256" key="1">
    <source>
        <dbReference type="ARBA" id="ARBA00004651"/>
    </source>
</evidence>
<feature type="transmembrane region" description="Helical" evidence="5">
    <location>
        <begin position="80"/>
        <end position="100"/>
    </location>
</feature>
<dbReference type="RefSeq" id="WP_132418392.1">
    <property type="nucleotide sequence ID" value="NZ_SKFG01000011.1"/>
</dbReference>
<comment type="similarity">
    <text evidence="5">Belongs to the complex I subunit 2 family.</text>
</comment>
<accession>A0A4R4EAB2</accession>
<feature type="transmembrane region" description="Helical" evidence="5">
    <location>
        <begin position="420"/>
        <end position="440"/>
    </location>
</feature>
<evidence type="ECO:0000256" key="6">
    <source>
        <dbReference type="RuleBase" id="RU000320"/>
    </source>
</evidence>
<sequence length="502" mass="55041">MEAMRLQVSDLVHLLPELTLVIAAVVLSVLDLLLPNRVNRKFIGWLTLVSLIISGVFVVLQLNPAESIELLANSYRVDDFASLMKLVFIVGTGFVVYMSFSYVKKDEIYHVGEYYYFMLPATLGAFVMASSADLITLYVGLELLSITSYIMVALRKKSQRSNEAAFKYLVMGAIASAIILYGMSFLYGISGSTNLVDIRAAIASNFHSYEMIVYIASFLLIAGLSFKIAAAPFHAWAPDVYEGAPTPVTSFLAVVSKAAAFAMIFRMIYVLFAVGTYQEVADAVMLALSVIAAAAMIIGNVTALRQHSFKRLLAYSGVANAGYLLVPITAHFSTAHFSNFSEFLYYLIAYLFMNIGAFAVLMILERSTGSDQISGFAGLYHRAPYTAGAMTLIVLSLAGFPITGGFFGKLYILLGAMETQHYWLAAIMLATTVIAYYYYFGIIRQMFMRSGDESETIKVPLTLGVTAWICAIIGVGLGFFPHVILNALEKIFSLTKDLLLLS</sequence>
<comment type="subunit">
    <text evidence="5">NDH-1 is composed of 14 different subunits. Subunits NuoA, H, J, K, L, M, N constitute the membrane sector of the complex.</text>
</comment>
<evidence type="ECO:0000256" key="2">
    <source>
        <dbReference type="ARBA" id="ARBA00022692"/>
    </source>
</evidence>
<protein>
    <recommendedName>
        <fullName evidence="5">NADH-quinone oxidoreductase subunit N</fullName>
        <ecNumber evidence="5">7.1.1.-</ecNumber>
    </recommendedName>
    <alternativeName>
        <fullName evidence="5">NADH dehydrogenase I subunit N</fullName>
    </alternativeName>
    <alternativeName>
        <fullName evidence="5">NDH-1 subunit N</fullName>
    </alternativeName>
</protein>
<feature type="transmembrane region" description="Helical" evidence="5">
    <location>
        <begin position="344"/>
        <end position="364"/>
    </location>
</feature>
<dbReference type="GO" id="GO:0005886">
    <property type="term" value="C:plasma membrane"/>
    <property type="evidence" value="ECO:0007669"/>
    <property type="project" value="UniProtKB-SubCell"/>
</dbReference>
<gene>
    <name evidence="5" type="primary">nuoN</name>
    <name evidence="8" type="ORF">E0485_12530</name>
</gene>
<comment type="caution">
    <text evidence="8">The sequence shown here is derived from an EMBL/GenBank/DDBJ whole genome shotgun (WGS) entry which is preliminary data.</text>
</comment>
<keyword evidence="5" id="KW-0874">Quinone</keyword>
<dbReference type="EMBL" id="SKFG01000011">
    <property type="protein sequence ID" value="TCZ76804.1"/>
    <property type="molecule type" value="Genomic_DNA"/>
</dbReference>
<dbReference type="GO" id="GO:0048038">
    <property type="term" value="F:quinone binding"/>
    <property type="evidence" value="ECO:0007669"/>
    <property type="project" value="UniProtKB-KW"/>
</dbReference>
<dbReference type="AlphaFoldDB" id="A0A4R4EAB2"/>
<feature type="transmembrane region" description="Helical" evidence="5">
    <location>
        <begin position="42"/>
        <end position="60"/>
    </location>
</feature>
<evidence type="ECO:0000256" key="5">
    <source>
        <dbReference type="HAMAP-Rule" id="MF_00445"/>
    </source>
</evidence>
<organism evidence="8 9">
    <name type="scientific">Paenibacillus albiflavus</name>
    <dbReference type="NCBI Taxonomy" id="2545760"/>
    <lineage>
        <taxon>Bacteria</taxon>
        <taxon>Bacillati</taxon>
        <taxon>Bacillota</taxon>
        <taxon>Bacilli</taxon>
        <taxon>Bacillales</taxon>
        <taxon>Paenibacillaceae</taxon>
        <taxon>Paenibacillus</taxon>
    </lineage>
</organism>
<feature type="transmembrane region" description="Helical" evidence="5">
    <location>
        <begin position="312"/>
        <end position="332"/>
    </location>
</feature>
<dbReference type="InterPro" id="IPR001750">
    <property type="entry name" value="ND/Mrp_TM"/>
</dbReference>
<dbReference type="Proteomes" id="UP000295418">
    <property type="component" value="Unassembled WGS sequence"/>
</dbReference>
<dbReference type="PANTHER" id="PTHR22773">
    <property type="entry name" value="NADH DEHYDROGENASE"/>
    <property type="match status" value="1"/>
</dbReference>
<keyword evidence="5" id="KW-1003">Cell membrane</keyword>
<dbReference type="InterPro" id="IPR010096">
    <property type="entry name" value="NADH-Q_OxRdtase_suN/2"/>
</dbReference>
<keyword evidence="9" id="KW-1185">Reference proteome</keyword>
<dbReference type="GO" id="GO:0050136">
    <property type="term" value="F:NADH dehydrogenase (quinone) (non-electrogenic) activity"/>
    <property type="evidence" value="ECO:0007669"/>
    <property type="project" value="UniProtKB-UniRule"/>
</dbReference>
<keyword evidence="4 5" id="KW-0472">Membrane</keyword>
<feature type="transmembrane region" description="Helical" evidence="5">
    <location>
        <begin position="166"/>
        <end position="189"/>
    </location>
</feature>
<feature type="transmembrane region" description="Helical" evidence="5">
    <location>
        <begin position="284"/>
        <end position="305"/>
    </location>
</feature>
<name>A0A4R4EAB2_9BACL</name>
<reference evidence="8 9" key="1">
    <citation type="submission" date="2019-03" db="EMBL/GenBank/DDBJ databases">
        <authorList>
            <person name="Kim M.K.M."/>
        </authorList>
    </citation>
    <scope>NUCLEOTIDE SEQUENCE [LARGE SCALE GENOMIC DNA]</scope>
    <source>
        <strain evidence="8 9">18JY21-1</strain>
    </source>
</reference>
<evidence type="ECO:0000313" key="9">
    <source>
        <dbReference type="Proteomes" id="UP000295418"/>
    </source>
</evidence>
<feature type="transmembrane region" description="Helical" evidence="5">
    <location>
        <begin position="461"/>
        <end position="484"/>
    </location>
</feature>
<comment type="catalytic activity">
    <reaction evidence="5">
        <text>a quinone + NADH + 5 H(+)(in) = a quinol + NAD(+) + 4 H(+)(out)</text>
        <dbReference type="Rhea" id="RHEA:57888"/>
        <dbReference type="ChEBI" id="CHEBI:15378"/>
        <dbReference type="ChEBI" id="CHEBI:24646"/>
        <dbReference type="ChEBI" id="CHEBI:57540"/>
        <dbReference type="ChEBI" id="CHEBI:57945"/>
        <dbReference type="ChEBI" id="CHEBI:132124"/>
    </reaction>
</comment>
<feature type="transmembrane region" description="Helical" evidence="5">
    <location>
        <begin position="112"/>
        <end position="129"/>
    </location>
</feature>
<dbReference type="OrthoDB" id="9811718at2"/>
<dbReference type="EC" id="7.1.1.-" evidence="5"/>
<feature type="transmembrane region" description="Helical" evidence="5">
    <location>
        <begin position="385"/>
        <end position="408"/>
    </location>
</feature>
<dbReference type="GO" id="GO:0008137">
    <property type="term" value="F:NADH dehydrogenase (ubiquinone) activity"/>
    <property type="evidence" value="ECO:0007669"/>
    <property type="project" value="InterPro"/>
</dbReference>
<keyword evidence="5" id="KW-1278">Translocase</keyword>
<dbReference type="NCBIfam" id="TIGR01770">
    <property type="entry name" value="NDH_I_N"/>
    <property type="match status" value="1"/>
</dbReference>
<keyword evidence="3 5" id="KW-1133">Transmembrane helix</keyword>
<keyword evidence="5" id="KW-0520">NAD</keyword>
<comment type="function">
    <text evidence="5">NDH-1 shuttles electrons from NADH, via FMN and iron-sulfur (Fe-S) centers, to quinones in the respiratory chain. The immediate electron acceptor for the enzyme in this species is believed to be a menaquinone. Couples the redox reaction to proton translocation (for every two electrons transferred, four hydrogen ions are translocated across the cytoplasmic membrane), and thus conserves the redox energy in a proton gradient.</text>
</comment>
<dbReference type="GO" id="GO:0042773">
    <property type="term" value="P:ATP synthesis coupled electron transport"/>
    <property type="evidence" value="ECO:0007669"/>
    <property type="project" value="InterPro"/>
</dbReference>
<dbReference type="Pfam" id="PF00361">
    <property type="entry name" value="Proton_antipo_M"/>
    <property type="match status" value="1"/>
</dbReference>
<feature type="transmembrane region" description="Helical" evidence="5">
    <location>
        <begin position="251"/>
        <end position="272"/>
    </location>
</feature>